<dbReference type="SUPFAM" id="SSF52540">
    <property type="entry name" value="P-loop containing nucleoside triphosphate hydrolases"/>
    <property type="match status" value="1"/>
</dbReference>
<dbReference type="EMBL" id="CP050321">
    <property type="protein sequence ID" value="QIR29074.1"/>
    <property type="molecule type" value="Genomic_DNA"/>
</dbReference>
<dbReference type="RefSeq" id="WP_167576993.1">
    <property type="nucleotide sequence ID" value="NZ_CP050321.1"/>
</dbReference>
<feature type="domain" description="ATPase AAA-type core" evidence="1">
    <location>
        <begin position="391"/>
        <end position="494"/>
    </location>
</feature>
<reference evidence="2 3" key="1">
    <citation type="submission" date="2020-02" db="EMBL/GenBank/DDBJ databases">
        <title>Whole genome PO2S7.</title>
        <authorList>
            <person name="Singha K.M."/>
        </authorList>
    </citation>
    <scope>NUCLEOTIDE SEQUENCE [LARGE SCALE GENOMIC DNA]</scope>
    <source>
        <strain evidence="2 3">PO2S7</strain>
    </source>
</reference>
<evidence type="ECO:0000313" key="2">
    <source>
        <dbReference type="EMBL" id="QIR29074.1"/>
    </source>
</evidence>
<dbReference type="GO" id="GO:0016887">
    <property type="term" value="F:ATP hydrolysis activity"/>
    <property type="evidence" value="ECO:0007669"/>
    <property type="project" value="InterPro"/>
</dbReference>
<dbReference type="Pfam" id="PF13304">
    <property type="entry name" value="AAA_21"/>
    <property type="match status" value="1"/>
</dbReference>
<dbReference type="InterPro" id="IPR051396">
    <property type="entry name" value="Bact_Antivir_Def_Nuclease"/>
</dbReference>
<dbReference type="Proteomes" id="UP000503580">
    <property type="component" value="Chromosome"/>
</dbReference>
<sequence length="584" mass="66478">MDVIYVGKDSVKREAILKSHHTVILLLYDRWDDFDYKTSFPIYCQIGGKEVELPTLKILIKDQMISFSFLDELVSKGWDGVFPIKDLSYVSNPEDITFYELIDGYLGLDAATKVAEILCDASYMVHILEDTNSLELVNSDGFKKSLQRERGSIKAFLDGWRFLNRQGISIGNMIFRLLTSAGDIQPLNLNFATVTPLPHDINVLIGPNGIGKSQALIQIVDDWLRQVPGEKNKTGFEEEPNINQIVVVSYSPFELFPLDSEVSDRKNGIERKDHGIYRYFGLRTYETGKDSNGKEYKKIRLSRQWPHLNAAYSLISCLEDDRKYGAIKTWSNKIMTLYSVLKIAIDFDDIAIGVAGFKDEAQLFEDGAWLLEDSYIKVDEIIGGNEQPDAYIPIRPSRMDEPDTKKLREYLHARTGIVFLKGGSPIELSSGQRLFSYMVTNILGAMRRNSLILIDEPELFLHPTLEIAFIQMLKKILSNYSSKALLATHSLVTVRELPRHCVHVFERTNDGLFINHPPFETFGGDIQRISSYVFGDKSVSKPFEAWLLEKLEEYGSAKKLIEALGNNINEEMLIQIHAMAEDKW</sequence>
<dbReference type="Gene3D" id="3.40.50.300">
    <property type="entry name" value="P-loop containing nucleotide triphosphate hydrolases"/>
    <property type="match status" value="1"/>
</dbReference>
<dbReference type="InterPro" id="IPR003959">
    <property type="entry name" value="ATPase_AAA_core"/>
</dbReference>
<name>A0A6G9RQ41_9ENTR</name>
<dbReference type="AlphaFoldDB" id="A0A6G9RQ41"/>
<accession>A0A6G9RQ41</accession>
<keyword evidence="3" id="KW-1185">Reference proteome</keyword>
<evidence type="ECO:0000313" key="3">
    <source>
        <dbReference type="Proteomes" id="UP000503580"/>
    </source>
</evidence>
<dbReference type="InterPro" id="IPR027417">
    <property type="entry name" value="P-loop_NTPase"/>
</dbReference>
<dbReference type="KEGG" id="kgn:GY169_20705"/>
<dbReference type="PANTHER" id="PTHR43581:SF4">
    <property type="entry name" value="ATP_GTP PHOSPHATASE"/>
    <property type="match status" value="1"/>
</dbReference>
<protein>
    <submittedName>
        <fullName evidence="2">AAA family ATPase</fullName>
    </submittedName>
</protein>
<proteinExistence type="predicted"/>
<organism evidence="2 3">
    <name type="scientific">Kluyvera genomosp. 3</name>
    <dbReference type="NCBI Taxonomy" id="2774055"/>
    <lineage>
        <taxon>Bacteria</taxon>
        <taxon>Pseudomonadati</taxon>
        <taxon>Pseudomonadota</taxon>
        <taxon>Gammaproteobacteria</taxon>
        <taxon>Enterobacterales</taxon>
        <taxon>Enterobacteriaceae</taxon>
        <taxon>Kluyvera</taxon>
    </lineage>
</organism>
<gene>
    <name evidence="2" type="ORF">GY169_20705</name>
</gene>
<evidence type="ECO:0000259" key="1">
    <source>
        <dbReference type="Pfam" id="PF13304"/>
    </source>
</evidence>
<dbReference type="PANTHER" id="PTHR43581">
    <property type="entry name" value="ATP/GTP PHOSPHATASE"/>
    <property type="match status" value="1"/>
</dbReference>
<dbReference type="GO" id="GO:0005524">
    <property type="term" value="F:ATP binding"/>
    <property type="evidence" value="ECO:0007669"/>
    <property type="project" value="InterPro"/>
</dbReference>